<protein>
    <recommendedName>
        <fullName evidence="3">Phage gp6-like head-tail connector protein</fullName>
    </recommendedName>
</protein>
<dbReference type="HOGENOM" id="CLU_167503_1_1_9"/>
<dbReference type="PATRIC" id="fig|931276.5.peg.2705"/>
<dbReference type="eggNOG" id="ENOG50323IB">
    <property type="taxonomic scope" value="Bacteria"/>
</dbReference>
<evidence type="ECO:0000313" key="1">
    <source>
        <dbReference type="EMBL" id="AGF56458.1"/>
    </source>
</evidence>
<dbReference type="EMBL" id="CP004121">
    <property type="protein sequence ID" value="AGF56458.1"/>
    <property type="molecule type" value="Genomic_DNA"/>
</dbReference>
<accession>M1MJF7</accession>
<dbReference type="AlphaFoldDB" id="M1MJF7"/>
<sequence length="99" mass="10953">MDLTIEQKKAIVIIRNYLNVDGDEKFTDEYILNNFECAIVELIESAADFKKTQKSAGGKGVYSASQGQRSVTLKGNVGPWTITDDIKSLLPLPYAKIRG</sequence>
<dbReference type="OrthoDB" id="1918304at2"/>
<keyword evidence="2" id="KW-1185">Reference proteome</keyword>
<proteinExistence type="predicted"/>
<name>M1MJF7_9CLOT</name>
<reference evidence="1 2" key="1">
    <citation type="submission" date="2013-02" db="EMBL/GenBank/DDBJ databases">
        <title>Genome sequence of Clostridium saccharoperbutylacetonicum N1-4(HMT).</title>
        <authorList>
            <person name="Poehlein A."/>
            <person name="Daniel R."/>
        </authorList>
    </citation>
    <scope>NUCLEOTIDE SEQUENCE [LARGE SCALE GENOMIC DNA]</scope>
    <source>
        <strain evidence="2">N1-4(HMT)</strain>
    </source>
</reference>
<gene>
    <name evidence="1" type="ORF">Cspa_c26930</name>
</gene>
<dbReference type="KEGG" id="csr:Cspa_c26930"/>
<organism evidence="1 2">
    <name type="scientific">Clostridium saccharoperbutylacetonicum N1-4(HMT)</name>
    <dbReference type="NCBI Taxonomy" id="931276"/>
    <lineage>
        <taxon>Bacteria</taxon>
        <taxon>Bacillati</taxon>
        <taxon>Bacillota</taxon>
        <taxon>Clostridia</taxon>
        <taxon>Eubacteriales</taxon>
        <taxon>Clostridiaceae</taxon>
        <taxon>Clostridium</taxon>
    </lineage>
</organism>
<evidence type="ECO:0000313" key="2">
    <source>
        <dbReference type="Proteomes" id="UP000011728"/>
    </source>
</evidence>
<evidence type="ECO:0008006" key="3">
    <source>
        <dbReference type="Google" id="ProtNLM"/>
    </source>
</evidence>
<dbReference type="RefSeq" id="WP_015392777.1">
    <property type="nucleotide sequence ID" value="NC_020291.1"/>
</dbReference>
<dbReference type="Proteomes" id="UP000011728">
    <property type="component" value="Chromosome"/>
</dbReference>